<dbReference type="STRING" id="1385512.N784_00285"/>
<dbReference type="Proteomes" id="UP000030401">
    <property type="component" value="Unassembled WGS sequence"/>
</dbReference>
<evidence type="ECO:0000313" key="3">
    <source>
        <dbReference type="Proteomes" id="UP000030401"/>
    </source>
</evidence>
<organism evidence="2 3">
    <name type="scientific">Pontibacillus litoralis JSM 072002</name>
    <dbReference type="NCBI Taxonomy" id="1385512"/>
    <lineage>
        <taxon>Bacteria</taxon>
        <taxon>Bacillati</taxon>
        <taxon>Bacillota</taxon>
        <taxon>Bacilli</taxon>
        <taxon>Bacillales</taxon>
        <taxon>Bacillaceae</taxon>
        <taxon>Pontibacillus</taxon>
    </lineage>
</organism>
<comment type="caution">
    <text evidence="2">The sequence shown here is derived from an EMBL/GenBank/DDBJ whole genome shotgun (WGS) entry which is preliminary data.</text>
</comment>
<keyword evidence="1" id="KW-0812">Transmembrane</keyword>
<dbReference type="eggNOG" id="ENOG5032ZXQ">
    <property type="taxonomic scope" value="Bacteria"/>
</dbReference>
<reference evidence="2 3" key="1">
    <citation type="submission" date="2013-08" db="EMBL/GenBank/DDBJ databases">
        <authorList>
            <person name="Huang J."/>
            <person name="Wang G."/>
        </authorList>
    </citation>
    <scope>NUCLEOTIDE SEQUENCE [LARGE SCALE GENOMIC DNA]</scope>
    <source>
        <strain evidence="2 3">JSM 072002</strain>
    </source>
</reference>
<proteinExistence type="predicted"/>
<dbReference type="RefSeq" id="WP_036830844.1">
    <property type="nucleotide sequence ID" value="NZ_AVPG01000001.1"/>
</dbReference>
<name>A0A0A5G9U4_9BACI</name>
<dbReference type="Pfam" id="PF11118">
    <property type="entry name" value="DUF2627"/>
    <property type="match status" value="1"/>
</dbReference>
<evidence type="ECO:0000256" key="1">
    <source>
        <dbReference type="SAM" id="Phobius"/>
    </source>
</evidence>
<keyword evidence="3" id="KW-1185">Reference proteome</keyword>
<dbReference type="EMBL" id="AVPG01000001">
    <property type="protein sequence ID" value="KGX88824.1"/>
    <property type="molecule type" value="Genomic_DNA"/>
</dbReference>
<dbReference type="AlphaFoldDB" id="A0A0A5G9U4"/>
<accession>A0A0A5G9U4</accession>
<keyword evidence="1" id="KW-1133">Transmembrane helix</keyword>
<evidence type="ECO:0000313" key="2">
    <source>
        <dbReference type="EMBL" id="KGX88824.1"/>
    </source>
</evidence>
<evidence type="ECO:0008006" key="4">
    <source>
        <dbReference type="Google" id="ProtNLM"/>
    </source>
</evidence>
<dbReference type="OrthoDB" id="2989757at2"/>
<keyword evidence="1" id="KW-0472">Membrane</keyword>
<dbReference type="InterPro" id="IPR020138">
    <property type="entry name" value="Uncharacterised_YqzF"/>
</dbReference>
<feature type="transmembrane region" description="Helical" evidence="1">
    <location>
        <begin position="33"/>
        <end position="63"/>
    </location>
</feature>
<sequence>MSRLIAVIILFIPGALSVLGIKMMRDTLFMIEYPFFIGLWLQFLVGLLFFLLGLFFIGGFILYRDKKRGKTQERFK</sequence>
<protein>
    <recommendedName>
        <fullName evidence="4">DUF2627 domain-containing protein</fullName>
    </recommendedName>
</protein>
<gene>
    <name evidence="2" type="ORF">N784_00285</name>
</gene>